<sequence length="2108" mass="216316">MAAAAGFILGAVGFGAPALGSAMFGGWAVGAAFASTALGGIAVKLMTSVAVSALSNALRSQQRQMQAGITTSTTLTGEEHPESIILGWTATAGSAVCPPMSHGRDNRFLTHVIEICSAPGAALSRLIVNGDYVELGTQPHPEFGLPVLGQYNGLIWIRFYDGNQTAADPMLLAKYGNHPDRPWDHKMVGHGICYAILTFCYHRERLTQVPRYLIEVDGIPLYDPRQDSSVGGLGPQRWNNPDGWTRTRNNAVIAYNIMRGIRLPGGDVWGGSIDPQDLPLDNWFAAMNACDLPVARGDGTAEPQFRCGVEVALSEVPAEALEKVLRGCSGRIADIAGIWKIRVGAPGLPIMQMTDGDIVVSREQTHDPFPDLDSTHNGIEAQYPDPDALWQVRDAPARYNANWEAADRFGRKVASVQLPATPYPLQVQRLMRAWIEDERRFRVHGHVLPPSAQSIEPLDCLTWSSLRHGYEDKLFEVAEVVDDLMTCCVGHSIREVDNSDYDWAPEFELPSIPPSTGITPPDPEIVAGWNLLPEVLRDNNGADRRPALRLVWNSDIIADGIEWEIRVAGASDLRSGSTMAVASGGLVLADGILPQTPYEGRSRLILTGRTAVWSEWVGAVSPDLRLAEQDILPEIIDRIEAAVEAARLASEEAEAVRDQMQTLVDGLQEDMAGLIVDYDAARAAADMALAARDLAQTASEAASDDLDALRVLAAAASVRNEASNFVALTYRDAAREARDGSLAFKEASEAAAEAAALARLQALDILSDAEAARDGSETYQQAASAAAAAAQAARIEAQEAASSADGSAVAAAGSAQAAGARADEAGSSAEAATAAVTAAEAARDEADIRAVAAAESATAAAASASDAEVSAAVTQSERLAAETARSSAEAASTSAALARDDAEGAAAVATEKAGVAAVAANDATGQAQAALNSAVAAQAHVDDAAAAAAAAQGERLSAETARAAAESASTSAASAREDAAAAASQASSSASDAATAATAAGDKADAAADSAALASARADDAGVAATAAQQDRVLAQAALSGAEDAATASSTSAVAAAAHASAAAQDAALVAVDRQAAETARTGAEAAREIAVTARETAESAMAAATDQALLATEAAGQAATSAQVSQDAAALSVETAEGALSQAALIAGVATEAVSAVQQTSTQVSDTAETVDVLAAAQEVRNQAQQLLNGVFTSEAAAHRSAAATSEANADEARAGAELAQIAAAQSANSAGNAAAAAAQSAQTAGTYSSEAGASAEAAQISAAQAATERAQAGLRAEDAAEARQDAEDAAASASSSAALAAEARTDAELAANAALASSQTAAASANEAAQEALASTAQRLVAETARAGAQTAETGAVAARQDAEGSAAAASTAATLAADAATAAGHGASAAASSATVADVRATEAEQAATIASQQRQEATTAAGQASLSASAAAVSATAADGSAQIAAGYEQSVRSSLMRAAQPSEWSQGAIYWTAGASGRPETVGAPNAAWSYVDGHAYVTTTGANSQAIRTRGVVDAVEGDPVRVNIRARLVSGTAAQPDFFRIYWSWLDENYGLITTTTTDLEAGDRTALRNAPAGSCYCRVGLAVIGARISNPATARIERLGVQSSAVEALILNQVYTRAQTDSAIASATTGLSAQLGDVTAAVTQQATAIATLEDNASAMIAFRAQAGSQAAALELVAANDPTGPVSVARISAENILLDGSVAMQHLVVTDLSGNLIPNGDLSWGDLRGWTPISNAQGIEVRDTSIFGAGIYTNAPTRYVLYVPQAAAAQEMSPGVFAVKGGDRIAVSYWHAVQSGGAASFSLTCVWLDRSGAIISTSSTTVNSSSNTWARYEGVFTAPAAAVRCSLRFARIAGTGFLLVAAFEARRQQEGTTLIRPGSITTGEINTTSFQAAGLSVFGGAIQSNNWLPGVSGWRITEAGSAEINDLSVRQDMIVSGAVSRRAYADVLANLVVPAESSVSNPRWVFWDDNGDIDILFEAAPYEVGGSSGYRNLSIISFSGEFSSNQSGAVLYLAIWGKRTLADPTWTKLDAADVYGWSRRFIAGPSGTNNLSFRALDRLRHADPANLPYGGYRYFRLGAYTGGNYSASMLNPTIVIEQLNR</sequence>
<evidence type="ECO:0000313" key="3">
    <source>
        <dbReference type="EMBL" id="MFD1914107.1"/>
    </source>
</evidence>
<feature type="region of interest" description="Disordered" evidence="2">
    <location>
        <begin position="1271"/>
        <end position="1291"/>
    </location>
</feature>
<accession>A0ABW4SBV4</accession>
<proteinExistence type="predicted"/>
<protein>
    <recommendedName>
        <fullName evidence="5">DUF1983 domain-containing protein</fullName>
    </recommendedName>
</protein>
<dbReference type="PANTHER" id="PTHR46541">
    <property type="entry name" value="ZINC FINGER PROTEIN AEBP2"/>
    <property type="match status" value="1"/>
</dbReference>
<reference evidence="4" key="1">
    <citation type="journal article" date="2019" name="Int. J. Syst. Evol. Microbiol.">
        <title>The Global Catalogue of Microorganisms (GCM) 10K type strain sequencing project: providing services to taxonomists for standard genome sequencing and annotation.</title>
        <authorList>
            <consortium name="The Broad Institute Genomics Platform"/>
            <consortium name="The Broad Institute Genome Sequencing Center for Infectious Disease"/>
            <person name="Wu L."/>
            <person name="Ma J."/>
        </authorList>
    </citation>
    <scope>NUCLEOTIDE SEQUENCE [LARGE SCALE GENOMIC DNA]</scope>
    <source>
        <strain evidence="4">CGMCC 4.7242</strain>
    </source>
</reference>
<feature type="coiled-coil region" evidence="1">
    <location>
        <begin position="636"/>
        <end position="670"/>
    </location>
</feature>
<evidence type="ECO:0000313" key="4">
    <source>
        <dbReference type="Proteomes" id="UP001597353"/>
    </source>
</evidence>
<organism evidence="3 4">
    <name type="scientific">Halodurantibacterium flavum</name>
    <dbReference type="NCBI Taxonomy" id="1382802"/>
    <lineage>
        <taxon>Bacteria</taxon>
        <taxon>Pseudomonadati</taxon>
        <taxon>Pseudomonadota</taxon>
        <taxon>Alphaproteobacteria</taxon>
        <taxon>Rhodobacterales</taxon>
        <taxon>Paracoccaceae</taxon>
        <taxon>Halodurantibacterium</taxon>
    </lineage>
</organism>
<dbReference type="RefSeq" id="WP_390265099.1">
    <property type="nucleotide sequence ID" value="NZ_JBHUGH010000034.1"/>
</dbReference>
<keyword evidence="1" id="KW-0175">Coiled coil</keyword>
<dbReference type="InterPro" id="IPR052130">
    <property type="entry name" value="AEBP2/jing_C2H2-ZnF"/>
</dbReference>
<name>A0ABW4SBV4_9RHOB</name>
<dbReference type="Gene3D" id="2.60.120.260">
    <property type="entry name" value="Galactose-binding domain-like"/>
    <property type="match status" value="1"/>
</dbReference>
<dbReference type="Proteomes" id="UP001597353">
    <property type="component" value="Unassembled WGS sequence"/>
</dbReference>
<evidence type="ECO:0000256" key="2">
    <source>
        <dbReference type="SAM" id="MobiDB-lite"/>
    </source>
</evidence>
<evidence type="ECO:0008006" key="5">
    <source>
        <dbReference type="Google" id="ProtNLM"/>
    </source>
</evidence>
<comment type="caution">
    <text evidence="3">The sequence shown here is derived from an EMBL/GenBank/DDBJ whole genome shotgun (WGS) entry which is preliminary data.</text>
</comment>
<gene>
    <name evidence="3" type="ORF">ACFSGJ_18040</name>
</gene>
<dbReference type="PANTHER" id="PTHR46541:SF1">
    <property type="entry name" value="ZINC FINGER PROTEIN AEBP2"/>
    <property type="match status" value="1"/>
</dbReference>
<keyword evidence="4" id="KW-1185">Reference proteome</keyword>
<feature type="compositionally biased region" description="Basic and acidic residues" evidence="2">
    <location>
        <begin position="1277"/>
        <end position="1288"/>
    </location>
</feature>
<evidence type="ECO:0000256" key="1">
    <source>
        <dbReference type="SAM" id="Coils"/>
    </source>
</evidence>
<dbReference type="EMBL" id="JBHUGH010000034">
    <property type="protein sequence ID" value="MFD1914107.1"/>
    <property type="molecule type" value="Genomic_DNA"/>
</dbReference>